<dbReference type="InterPro" id="IPR000897">
    <property type="entry name" value="SRP54_GTPase_dom"/>
</dbReference>
<evidence type="ECO:0000256" key="11">
    <source>
        <dbReference type="SAM" id="MobiDB-lite"/>
    </source>
</evidence>
<dbReference type="FunFam" id="3.40.50.300:FF:000053">
    <property type="entry name" value="Signal recognition particle receptor FtsY"/>
    <property type="match status" value="1"/>
</dbReference>
<dbReference type="InterPro" id="IPR013822">
    <property type="entry name" value="Signal_recog_particl_SRP54_hlx"/>
</dbReference>
<evidence type="ECO:0000313" key="14">
    <source>
        <dbReference type="Proteomes" id="UP000594435"/>
    </source>
</evidence>
<dbReference type="SMART" id="SM00382">
    <property type="entry name" value="AAA"/>
    <property type="match status" value="1"/>
</dbReference>
<evidence type="ECO:0000256" key="9">
    <source>
        <dbReference type="ARBA" id="ARBA00053570"/>
    </source>
</evidence>
<dbReference type="RefSeq" id="WP_045569644.1">
    <property type="nucleotide sequence ID" value="NZ_CP065217.1"/>
</dbReference>
<dbReference type="HAMAP" id="MF_00920">
    <property type="entry name" value="FtsY"/>
    <property type="match status" value="1"/>
</dbReference>
<keyword evidence="2 10" id="KW-0963">Cytoplasm</keyword>
<dbReference type="SMART" id="SM00963">
    <property type="entry name" value="SRP54_N"/>
    <property type="match status" value="1"/>
</dbReference>
<evidence type="ECO:0000256" key="8">
    <source>
        <dbReference type="ARBA" id="ARBA00048027"/>
    </source>
</evidence>
<comment type="subunit">
    <text evidence="10">Part of the signal recognition particle protein translocation system, which is composed of SRP and FtsY. SRP is a ribonucleoprotein composed of Ffh and a 4.5S RNA molecule.</text>
</comment>
<evidence type="ECO:0000256" key="7">
    <source>
        <dbReference type="ARBA" id="ARBA00023170"/>
    </source>
</evidence>
<dbReference type="NCBIfam" id="TIGR00064">
    <property type="entry name" value="ftsY"/>
    <property type="match status" value="1"/>
</dbReference>
<dbReference type="Pfam" id="PF02881">
    <property type="entry name" value="SRP54_N"/>
    <property type="match status" value="1"/>
</dbReference>
<accession>A0AAJ4IB82</accession>
<dbReference type="SMART" id="SM00962">
    <property type="entry name" value="SRP54"/>
    <property type="match status" value="1"/>
</dbReference>
<dbReference type="EMBL" id="CP065217">
    <property type="protein sequence ID" value="QPL53507.1"/>
    <property type="molecule type" value="Genomic_DNA"/>
</dbReference>
<feature type="binding site" evidence="10">
    <location>
        <begin position="350"/>
        <end position="353"/>
    </location>
    <ligand>
        <name>GTP</name>
        <dbReference type="ChEBI" id="CHEBI:37565"/>
    </ligand>
</feature>
<feature type="binding site" evidence="10">
    <location>
        <begin position="204"/>
        <end position="211"/>
    </location>
    <ligand>
        <name>GTP</name>
        <dbReference type="ChEBI" id="CHEBI:37565"/>
    </ligand>
</feature>
<organism evidence="13 14">
    <name type="scientific">Vibrio navarrensis</name>
    <dbReference type="NCBI Taxonomy" id="29495"/>
    <lineage>
        <taxon>Bacteria</taxon>
        <taxon>Pseudomonadati</taxon>
        <taxon>Pseudomonadota</taxon>
        <taxon>Gammaproteobacteria</taxon>
        <taxon>Vibrionales</taxon>
        <taxon>Vibrionaceae</taxon>
        <taxon>Vibrio</taxon>
    </lineage>
</organism>
<dbReference type="Pfam" id="PF00448">
    <property type="entry name" value="SRP54"/>
    <property type="match status" value="1"/>
</dbReference>
<dbReference type="InterPro" id="IPR036225">
    <property type="entry name" value="SRP/SRP_N"/>
</dbReference>
<dbReference type="GO" id="GO:0005047">
    <property type="term" value="F:signal recognition particle binding"/>
    <property type="evidence" value="ECO:0007669"/>
    <property type="project" value="TreeGrafter"/>
</dbReference>
<gene>
    <name evidence="10 13" type="primary">ftsY</name>
    <name evidence="13" type="ORF">I3X05_16455</name>
</gene>
<keyword evidence="7 10" id="KW-0675">Receptor</keyword>
<evidence type="ECO:0000313" key="13">
    <source>
        <dbReference type="EMBL" id="QPL53507.1"/>
    </source>
</evidence>
<dbReference type="InterPro" id="IPR003593">
    <property type="entry name" value="AAA+_ATPase"/>
</dbReference>
<sequence length="401" mass="43897">MTEKKKRGLLSWLGFGEEEQTKATQHQATPSQSGEEQEPQLVEESLSDSQPAERVAESAERAESTLEMPQEESEALSSADPEPVVERVQEQEKPSESFFARLKRSLSRTKANIGAGFFGLFKGKKIDDELFEELEEQLLIADVGMDTTLKIIENLTEKASRSDLRDGEALYGLLKEEMAEILAKVEQPLHIDSSKTPYVILMVGVNGVGKTTTIGKLAKQFQSQGKKVMLAAGDTFRAAAVEQLQVWGERNNVPVIAQHTGADSASVIYDAIEAAKARGVDVVIADTAGRLQNKSNLMEELRKIVRVMKKIDESAPHEIMLTLDAGTGQNAISQAKLFSDVAPITGITLTKLDGTAKGGVIFAIADQFSIPIRYIGVGEGIEDLRPFQTQEFIDALFSREE</sequence>
<evidence type="ECO:0000256" key="2">
    <source>
        <dbReference type="ARBA" id="ARBA00022490"/>
    </source>
</evidence>
<evidence type="ECO:0000256" key="10">
    <source>
        <dbReference type="HAMAP-Rule" id="MF_00920"/>
    </source>
</evidence>
<dbReference type="SUPFAM" id="SSF52540">
    <property type="entry name" value="P-loop containing nucleoside triphosphate hydrolases"/>
    <property type="match status" value="1"/>
</dbReference>
<dbReference type="InterPro" id="IPR004390">
    <property type="entry name" value="SR_rcpt_FtsY"/>
</dbReference>
<dbReference type="SUPFAM" id="SSF47364">
    <property type="entry name" value="Domain of the SRP/SRP receptor G-proteins"/>
    <property type="match status" value="1"/>
</dbReference>
<keyword evidence="4 10" id="KW-0378">Hydrolase</keyword>
<dbReference type="GO" id="GO:0006614">
    <property type="term" value="P:SRP-dependent cotranslational protein targeting to membrane"/>
    <property type="evidence" value="ECO:0007669"/>
    <property type="project" value="InterPro"/>
</dbReference>
<dbReference type="Gene3D" id="3.40.50.300">
    <property type="entry name" value="P-loop containing nucleotide triphosphate hydrolases"/>
    <property type="match status" value="1"/>
</dbReference>
<proteinExistence type="inferred from homology"/>
<dbReference type="GO" id="GO:0005886">
    <property type="term" value="C:plasma membrane"/>
    <property type="evidence" value="ECO:0007669"/>
    <property type="project" value="UniProtKB-SubCell"/>
</dbReference>
<feature type="domain" description="SRP54-type proteins GTP-binding" evidence="12">
    <location>
        <begin position="371"/>
        <end position="384"/>
    </location>
</feature>
<comment type="similarity">
    <text evidence="10">Belongs to the GTP-binding SRP family. FtsY subfamily.</text>
</comment>
<protein>
    <recommendedName>
        <fullName evidence="10">Signal recognition particle receptor FtsY</fullName>
        <shortName evidence="10">SRP receptor</shortName>
        <ecNumber evidence="10">3.6.5.4</ecNumber>
    </recommendedName>
</protein>
<dbReference type="GO" id="GO:0005737">
    <property type="term" value="C:cytoplasm"/>
    <property type="evidence" value="ECO:0007669"/>
    <property type="project" value="UniProtKB-SubCell"/>
</dbReference>
<dbReference type="Proteomes" id="UP000594435">
    <property type="component" value="Chromosome 1"/>
</dbReference>
<dbReference type="AlphaFoldDB" id="A0AAJ4IB82"/>
<dbReference type="EC" id="3.6.5.4" evidence="10"/>
<feature type="binding site" evidence="10">
    <location>
        <begin position="286"/>
        <end position="290"/>
    </location>
    <ligand>
        <name>GTP</name>
        <dbReference type="ChEBI" id="CHEBI:37565"/>
    </ligand>
</feature>
<keyword evidence="1 10" id="KW-1003">Cell membrane</keyword>
<comment type="function">
    <text evidence="9 10">Involved in targeting and insertion of nascent membrane proteins into the cytoplasmic membrane. Acts as a receptor for the complex formed by the signal recognition particle (SRP) and the ribosome-nascent chain (RNC). Interaction with SRP-RNC leads to the transfer of the RNC complex to the Sec translocase for insertion into the membrane, the hydrolysis of GTP by both Ffh and FtsY, and the dissociation of the SRP-FtsY complex into the individual components.</text>
</comment>
<keyword evidence="6 10" id="KW-0472">Membrane</keyword>
<evidence type="ECO:0000256" key="6">
    <source>
        <dbReference type="ARBA" id="ARBA00023136"/>
    </source>
</evidence>
<dbReference type="CDD" id="cd17874">
    <property type="entry name" value="FtsY"/>
    <property type="match status" value="1"/>
</dbReference>
<feature type="compositionally biased region" description="Basic and acidic residues" evidence="11">
    <location>
        <begin position="54"/>
        <end position="64"/>
    </location>
</feature>
<evidence type="ECO:0000256" key="3">
    <source>
        <dbReference type="ARBA" id="ARBA00022741"/>
    </source>
</evidence>
<evidence type="ECO:0000256" key="1">
    <source>
        <dbReference type="ARBA" id="ARBA00022475"/>
    </source>
</evidence>
<dbReference type="InterPro" id="IPR027417">
    <property type="entry name" value="P-loop_NTPase"/>
</dbReference>
<name>A0AAJ4IB82_9VIBR</name>
<feature type="compositionally biased region" description="Polar residues" evidence="11">
    <location>
        <begin position="22"/>
        <end position="34"/>
    </location>
</feature>
<keyword evidence="3 10" id="KW-0547">Nucleotide-binding</keyword>
<dbReference type="GO" id="GO:0003924">
    <property type="term" value="F:GTPase activity"/>
    <property type="evidence" value="ECO:0007669"/>
    <property type="project" value="UniProtKB-UniRule"/>
</dbReference>
<dbReference type="GO" id="GO:0005525">
    <property type="term" value="F:GTP binding"/>
    <property type="evidence" value="ECO:0007669"/>
    <property type="project" value="UniProtKB-UniRule"/>
</dbReference>
<evidence type="ECO:0000256" key="4">
    <source>
        <dbReference type="ARBA" id="ARBA00022801"/>
    </source>
</evidence>
<comment type="subcellular location">
    <subcellularLocation>
        <location evidence="10">Cell membrane</location>
        <topology evidence="10">Peripheral membrane protein</topology>
        <orientation evidence="10">Cytoplasmic side</orientation>
    </subcellularLocation>
    <subcellularLocation>
        <location evidence="10">Cytoplasm</location>
    </subcellularLocation>
</comment>
<feature type="region of interest" description="Disordered" evidence="11">
    <location>
        <begin position="1"/>
        <end position="92"/>
    </location>
</feature>
<dbReference type="PANTHER" id="PTHR43134">
    <property type="entry name" value="SIGNAL RECOGNITION PARTICLE RECEPTOR SUBUNIT ALPHA"/>
    <property type="match status" value="1"/>
</dbReference>
<evidence type="ECO:0000259" key="12">
    <source>
        <dbReference type="PROSITE" id="PS00300"/>
    </source>
</evidence>
<reference evidence="13 14" key="1">
    <citation type="submission" date="2020-11" db="EMBL/GenBank/DDBJ databases">
        <title>Complete and Circularized Genome Assembly of a human isolate of Vibrio navarrensis biotype pommerensis with MiSeq and MinION Sequence Data.</title>
        <authorList>
            <person name="Schwartz K."/>
            <person name="Borowiak M."/>
            <person name="Deneke C."/>
            <person name="Balau V."/>
            <person name="Metelmann C."/>
            <person name="Strauch E."/>
        </authorList>
    </citation>
    <scope>NUCLEOTIDE SEQUENCE [LARGE SCALE GENOMIC DNA]</scope>
    <source>
        <strain evidence="13 14">20-VB00237</strain>
    </source>
</reference>
<dbReference type="FunFam" id="1.20.120.140:FF:000002">
    <property type="entry name" value="Signal recognition particle receptor FtsY"/>
    <property type="match status" value="1"/>
</dbReference>
<dbReference type="InterPro" id="IPR042101">
    <property type="entry name" value="SRP54_N_sf"/>
</dbReference>
<comment type="catalytic activity">
    <reaction evidence="8 10">
        <text>GTP + H2O = GDP + phosphate + H(+)</text>
        <dbReference type="Rhea" id="RHEA:19669"/>
        <dbReference type="ChEBI" id="CHEBI:15377"/>
        <dbReference type="ChEBI" id="CHEBI:15378"/>
        <dbReference type="ChEBI" id="CHEBI:37565"/>
        <dbReference type="ChEBI" id="CHEBI:43474"/>
        <dbReference type="ChEBI" id="CHEBI:58189"/>
        <dbReference type="EC" id="3.6.5.4"/>
    </reaction>
</comment>
<dbReference type="PROSITE" id="PS00300">
    <property type="entry name" value="SRP54"/>
    <property type="match status" value="1"/>
</dbReference>
<dbReference type="Gene3D" id="1.20.120.140">
    <property type="entry name" value="Signal recognition particle SRP54, nucleotide-binding domain"/>
    <property type="match status" value="1"/>
</dbReference>
<dbReference type="PANTHER" id="PTHR43134:SF1">
    <property type="entry name" value="SIGNAL RECOGNITION PARTICLE RECEPTOR SUBUNIT ALPHA"/>
    <property type="match status" value="1"/>
</dbReference>
<evidence type="ECO:0000256" key="5">
    <source>
        <dbReference type="ARBA" id="ARBA00023134"/>
    </source>
</evidence>
<keyword evidence="5 10" id="KW-0342">GTP-binding</keyword>